<dbReference type="PANTHER" id="PTHR36439:SF1">
    <property type="entry name" value="DUF1697 DOMAIN-CONTAINING PROTEIN"/>
    <property type="match status" value="1"/>
</dbReference>
<protein>
    <submittedName>
        <fullName evidence="1">DUF1697 domain-containing protein</fullName>
    </submittedName>
</protein>
<dbReference type="AlphaFoldDB" id="A0A7H8N1M0"/>
<dbReference type="Proteomes" id="UP000509303">
    <property type="component" value="Chromosome"/>
</dbReference>
<dbReference type="RefSeq" id="WP_176160097.1">
    <property type="nucleotide sequence ID" value="NZ_CP054929.1"/>
</dbReference>
<evidence type="ECO:0000313" key="1">
    <source>
        <dbReference type="EMBL" id="QKW48400.1"/>
    </source>
</evidence>
<accession>A0A7H8N1M0</accession>
<dbReference type="EMBL" id="CP054929">
    <property type="protein sequence ID" value="QKW48400.1"/>
    <property type="molecule type" value="Genomic_DNA"/>
</dbReference>
<evidence type="ECO:0000313" key="2">
    <source>
        <dbReference type="Proteomes" id="UP000509303"/>
    </source>
</evidence>
<reference evidence="1 2" key="1">
    <citation type="submission" date="2020-06" db="EMBL/GenBank/DDBJ databases">
        <title>Genome mining for natural products.</title>
        <authorList>
            <person name="Zhang B."/>
            <person name="Shi J."/>
            <person name="Ge H."/>
        </authorList>
    </citation>
    <scope>NUCLEOTIDE SEQUENCE [LARGE SCALE GENOMIC DNA]</scope>
    <source>
        <strain evidence="1 2">NA00687</strain>
    </source>
</reference>
<dbReference type="PIRSF" id="PIRSF008502">
    <property type="entry name" value="UCP008502"/>
    <property type="match status" value="1"/>
</dbReference>
<dbReference type="PANTHER" id="PTHR36439">
    <property type="entry name" value="BLL4334 PROTEIN"/>
    <property type="match status" value="1"/>
</dbReference>
<organism evidence="1 2">
    <name type="scientific">Streptomyces buecherae</name>
    <dbReference type="NCBI Taxonomy" id="2763006"/>
    <lineage>
        <taxon>Bacteria</taxon>
        <taxon>Bacillati</taxon>
        <taxon>Actinomycetota</taxon>
        <taxon>Actinomycetes</taxon>
        <taxon>Kitasatosporales</taxon>
        <taxon>Streptomycetaceae</taxon>
        <taxon>Streptomyces</taxon>
    </lineage>
</organism>
<dbReference type="InterPro" id="IPR012545">
    <property type="entry name" value="DUF1697"/>
</dbReference>
<gene>
    <name evidence="1" type="ORF">HUT08_01260</name>
</gene>
<sequence>MTRYVALSRGINVGKHRRVPMPTLRELLADLGCAEVRTYLRSGNAVFVPPAGGAGPAALGEALEGAIAERMSLDARVLVLEGDEPYRVAARTPFSGRDIDPARLLVTFLSGPVDHARLADLDPAAYAPAQFHVGEREVHVHCPDGVRQSKLTQALWEKRLGLFGTARNGNTVRALAAMVTADEPR</sequence>
<keyword evidence="2" id="KW-1185">Reference proteome</keyword>
<dbReference type="Pfam" id="PF08002">
    <property type="entry name" value="DUF1697"/>
    <property type="match status" value="1"/>
</dbReference>
<name>A0A7H8N1M0_9ACTN</name>
<dbReference type="Gene3D" id="3.30.70.1280">
    <property type="entry name" value="SP0830-like domains"/>
    <property type="match status" value="1"/>
</dbReference>
<dbReference type="SUPFAM" id="SSF160379">
    <property type="entry name" value="SP0830-like"/>
    <property type="match status" value="1"/>
</dbReference>
<proteinExistence type="predicted"/>